<gene>
    <name evidence="2" type="ORF">NE857_33965</name>
</gene>
<keyword evidence="3" id="KW-1185">Reference proteome</keyword>
<proteinExistence type="predicted"/>
<protein>
    <submittedName>
        <fullName evidence="2">Conjugal transfer protein</fullName>
    </submittedName>
</protein>
<reference evidence="2" key="1">
    <citation type="submission" date="2022-06" db="EMBL/GenBank/DDBJ databases">
        <authorList>
            <person name="Ping M."/>
        </authorList>
    </citation>
    <scope>NUCLEOTIDE SEQUENCE</scope>
    <source>
        <strain evidence="2">JCM11759T</strain>
        <plasmid evidence="2">unnamed1</plasmid>
    </source>
</reference>
<organism evidence="2 3">
    <name type="scientific">Nocardiopsis exhalans</name>
    <dbReference type="NCBI Taxonomy" id="163604"/>
    <lineage>
        <taxon>Bacteria</taxon>
        <taxon>Bacillati</taxon>
        <taxon>Actinomycetota</taxon>
        <taxon>Actinomycetes</taxon>
        <taxon>Streptosporangiales</taxon>
        <taxon>Nocardiopsidaceae</taxon>
        <taxon>Nocardiopsis</taxon>
    </lineage>
</organism>
<geneLocation type="plasmid" evidence="2 3">
    <name>unnamed1</name>
</geneLocation>
<dbReference type="Proteomes" id="UP001055940">
    <property type="component" value="Plasmid unnamed1"/>
</dbReference>
<name>A0ABY5DI79_9ACTN</name>
<dbReference type="InterPro" id="IPR035628">
    <property type="entry name" value="TcpC_C"/>
</dbReference>
<dbReference type="CDD" id="cd16428">
    <property type="entry name" value="TcpC_C"/>
    <property type="match status" value="1"/>
</dbReference>
<evidence type="ECO:0000256" key="1">
    <source>
        <dbReference type="SAM" id="MobiDB-lite"/>
    </source>
</evidence>
<dbReference type="Pfam" id="PF12642">
    <property type="entry name" value="TpcC"/>
    <property type="match status" value="1"/>
</dbReference>
<dbReference type="InterPro" id="IPR024735">
    <property type="entry name" value="TcpC"/>
</dbReference>
<feature type="region of interest" description="Disordered" evidence="1">
    <location>
        <begin position="51"/>
        <end position="76"/>
    </location>
</feature>
<accession>A0ABY5DI79</accession>
<evidence type="ECO:0000313" key="3">
    <source>
        <dbReference type="Proteomes" id="UP001055940"/>
    </source>
</evidence>
<dbReference type="EMBL" id="CP099838">
    <property type="protein sequence ID" value="USY23541.1"/>
    <property type="molecule type" value="Genomic_DNA"/>
</dbReference>
<sequence length="304" mass="32024">MSPTPPTGEAPQPRSGRRGTGGRWRVYAGRTALWTVIVIVGANGTVRLAEPWLPSPEPAQAQPQDAQEEGSNFPEDAAGSFAASFAEVYLQPTAEDEGEEVGATLADFVPEDSVRQYLLPEAVTGSGVRIVQVQANDDQNALVTVSALVNGEPMHLEVPVHANTSGTALVVSGPPALLPAPAQATLPEPTNQDTDGQARDAMEPVVSGFLAAYAETPEHLSRYVEPGARVAALPTGTFAFISLDDLDVPPGSADEPRSARATVTWQVAEGADTDTLVQRYDLTMVESSGAWYVRDIQGAVPTRS</sequence>
<dbReference type="RefSeq" id="WP_254422195.1">
    <property type="nucleotide sequence ID" value="NZ_BAAAJB010000040.1"/>
</dbReference>
<evidence type="ECO:0000313" key="2">
    <source>
        <dbReference type="EMBL" id="USY23541.1"/>
    </source>
</evidence>
<dbReference type="Gene3D" id="3.10.450.540">
    <property type="match status" value="1"/>
</dbReference>
<keyword evidence="2" id="KW-0614">Plasmid</keyword>
<feature type="region of interest" description="Disordered" evidence="1">
    <location>
        <begin position="1"/>
        <end position="22"/>
    </location>
</feature>